<keyword evidence="2" id="KW-1133">Transmembrane helix</keyword>
<dbReference type="RefSeq" id="WP_380704378.1">
    <property type="nucleotide sequence ID" value="NZ_JBHSAP010000009.1"/>
</dbReference>
<feature type="compositionally biased region" description="Basic and acidic residues" evidence="1">
    <location>
        <begin position="79"/>
        <end position="103"/>
    </location>
</feature>
<accession>A0ABV8JDG0</accession>
<comment type="caution">
    <text evidence="3">The sequence shown here is derived from an EMBL/GenBank/DDBJ whole genome shotgun (WGS) entry which is preliminary data.</text>
</comment>
<sequence length="171" mass="19201">MFRRKQRVPNWKKILQSEWFQALTLGGAIIGGISLYRLRGGPEGLKEKLREKAVDEGRKQVKRKARHKGDQAAENLQSAKEKATRTAHGKGEELEQKLRDGLLKARQKLKKAKEAGESISEKLKSDDSEKGAKGANHLRGVNDIKGVHGMKSVRDIPKSDDIPHYTDTQKE</sequence>
<evidence type="ECO:0000256" key="1">
    <source>
        <dbReference type="SAM" id="MobiDB-lite"/>
    </source>
</evidence>
<gene>
    <name evidence="3" type="ORF">ACFOUO_09090</name>
</gene>
<reference evidence="4" key="1">
    <citation type="journal article" date="2019" name="Int. J. Syst. Evol. Microbiol.">
        <title>The Global Catalogue of Microorganisms (GCM) 10K type strain sequencing project: providing services to taxonomists for standard genome sequencing and annotation.</title>
        <authorList>
            <consortium name="The Broad Institute Genomics Platform"/>
            <consortium name="The Broad Institute Genome Sequencing Center for Infectious Disease"/>
            <person name="Wu L."/>
            <person name="Ma J."/>
        </authorList>
    </citation>
    <scope>NUCLEOTIDE SEQUENCE [LARGE SCALE GENOMIC DNA]</scope>
    <source>
        <strain evidence="4">IBRC-M 10813</strain>
    </source>
</reference>
<evidence type="ECO:0000256" key="2">
    <source>
        <dbReference type="SAM" id="Phobius"/>
    </source>
</evidence>
<feature type="transmembrane region" description="Helical" evidence="2">
    <location>
        <begin position="20"/>
        <end position="38"/>
    </location>
</feature>
<evidence type="ECO:0000313" key="3">
    <source>
        <dbReference type="EMBL" id="MFC4076967.1"/>
    </source>
</evidence>
<dbReference type="EMBL" id="JBHSAP010000009">
    <property type="protein sequence ID" value="MFC4076967.1"/>
    <property type="molecule type" value="Genomic_DNA"/>
</dbReference>
<keyword evidence="4" id="KW-1185">Reference proteome</keyword>
<feature type="compositionally biased region" description="Basic and acidic residues" evidence="1">
    <location>
        <begin position="112"/>
        <end position="132"/>
    </location>
</feature>
<feature type="region of interest" description="Disordered" evidence="1">
    <location>
        <begin position="52"/>
        <end position="171"/>
    </location>
</feature>
<evidence type="ECO:0008006" key="5">
    <source>
        <dbReference type="Google" id="ProtNLM"/>
    </source>
</evidence>
<proteinExistence type="predicted"/>
<keyword evidence="2" id="KW-0812">Transmembrane</keyword>
<dbReference type="Proteomes" id="UP001595843">
    <property type="component" value="Unassembled WGS sequence"/>
</dbReference>
<evidence type="ECO:0000313" key="4">
    <source>
        <dbReference type="Proteomes" id="UP001595843"/>
    </source>
</evidence>
<name>A0ABV8JDG0_9BACL</name>
<organism evidence="3 4">
    <name type="scientific">Salinithrix halophila</name>
    <dbReference type="NCBI Taxonomy" id="1485204"/>
    <lineage>
        <taxon>Bacteria</taxon>
        <taxon>Bacillati</taxon>
        <taxon>Bacillota</taxon>
        <taxon>Bacilli</taxon>
        <taxon>Bacillales</taxon>
        <taxon>Thermoactinomycetaceae</taxon>
        <taxon>Salinithrix</taxon>
    </lineage>
</organism>
<protein>
    <recommendedName>
        <fullName evidence="5">YtxH domain-containing protein</fullName>
    </recommendedName>
</protein>
<feature type="compositionally biased region" description="Basic and acidic residues" evidence="1">
    <location>
        <begin position="140"/>
        <end position="171"/>
    </location>
</feature>
<keyword evidence="2" id="KW-0472">Membrane</keyword>